<organism evidence="2 3">
    <name type="scientific">Clitoria ternatea</name>
    <name type="common">Butterfly pea</name>
    <dbReference type="NCBI Taxonomy" id="43366"/>
    <lineage>
        <taxon>Eukaryota</taxon>
        <taxon>Viridiplantae</taxon>
        <taxon>Streptophyta</taxon>
        <taxon>Embryophyta</taxon>
        <taxon>Tracheophyta</taxon>
        <taxon>Spermatophyta</taxon>
        <taxon>Magnoliopsida</taxon>
        <taxon>eudicotyledons</taxon>
        <taxon>Gunneridae</taxon>
        <taxon>Pentapetalae</taxon>
        <taxon>rosids</taxon>
        <taxon>fabids</taxon>
        <taxon>Fabales</taxon>
        <taxon>Fabaceae</taxon>
        <taxon>Papilionoideae</taxon>
        <taxon>50 kb inversion clade</taxon>
        <taxon>NPAAA clade</taxon>
        <taxon>indigoferoid/millettioid clade</taxon>
        <taxon>Phaseoleae</taxon>
        <taxon>Clitoria</taxon>
    </lineage>
</organism>
<gene>
    <name evidence="2" type="ORF">RJT34_09899</name>
</gene>
<evidence type="ECO:0000313" key="3">
    <source>
        <dbReference type="Proteomes" id="UP001359559"/>
    </source>
</evidence>
<dbReference type="Proteomes" id="UP001359559">
    <property type="component" value="Unassembled WGS sequence"/>
</dbReference>
<protein>
    <submittedName>
        <fullName evidence="2">Uncharacterized protein</fullName>
    </submittedName>
</protein>
<reference evidence="2 3" key="1">
    <citation type="submission" date="2024-01" db="EMBL/GenBank/DDBJ databases">
        <title>The genomes of 5 underutilized Papilionoideae crops provide insights into root nodulation and disease resistance.</title>
        <authorList>
            <person name="Yuan L."/>
        </authorList>
    </citation>
    <scope>NUCLEOTIDE SEQUENCE [LARGE SCALE GENOMIC DNA]</scope>
    <source>
        <strain evidence="2">LY-2023</strain>
        <tissue evidence="2">Leaf</tissue>
    </source>
</reference>
<evidence type="ECO:0000313" key="2">
    <source>
        <dbReference type="EMBL" id="KAK7311635.1"/>
    </source>
</evidence>
<keyword evidence="1" id="KW-0812">Transmembrane</keyword>
<proteinExistence type="predicted"/>
<dbReference type="EMBL" id="JAYKXN010000002">
    <property type="protein sequence ID" value="KAK7311635.1"/>
    <property type="molecule type" value="Genomic_DNA"/>
</dbReference>
<feature type="transmembrane region" description="Helical" evidence="1">
    <location>
        <begin position="53"/>
        <end position="77"/>
    </location>
</feature>
<accession>A0AAN9K5H0</accession>
<name>A0AAN9K5H0_CLITE</name>
<evidence type="ECO:0000256" key="1">
    <source>
        <dbReference type="SAM" id="Phobius"/>
    </source>
</evidence>
<comment type="caution">
    <text evidence="2">The sequence shown here is derived from an EMBL/GenBank/DDBJ whole genome shotgun (WGS) entry which is preliminary data.</text>
</comment>
<keyword evidence="1" id="KW-1133">Transmembrane helix</keyword>
<keyword evidence="1" id="KW-0472">Membrane</keyword>
<dbReference type="AlphaFoldDB" id="A0AAN9K5H0"/>
<sequence>MLGCDCSYCCDCFNLSSQVFDLYHKGDWSSQRQCLGLRLDVMQSSFVYLKVRVLAVFLPSLLLSLVFLVCVLGPLLVSSPFPFTSTSLLLSVFP</sequence>
<keyword evidence="3" id="KW-1185">Reference proteome</keyword>